<dbReference type="Proteomes" id="UP000314294">
    <property type="component" value="Unassembled WGS sequence"/>
</dbReference>
<reference evidence="2 3" key="1">
    <citation type="submission" date="2019-03" db="EMBL/GenBank/DDBJ databases">
        <title>First draft genome of Liparis tanakae, snailfish: a comprehensive survey of snailfish specific genes.</title>
        <authorList>
            <person name="Kim W."/>
            <person name="Song I."/>
            <person name="Jeong J.-H."/>
            <person name="Kim D."/>
            <person name="Kim S."/>
            <person name="Ryu S."/>
            <person name="Song J.Y."/>
            <person name="Lee S.K."/>
        </authorList>
    </citation>
    <scope>NUCLEOTIDE SEQUENCE [LARGE SCALE GENOMIC DNA]</scope>
    <source>
        <tissue evidence="2">Muscle</tissue>
    </source>
</reference>
<gene>
    <name evidence="2" type="ORF">EYF80_034340</name>
</gene>
<evidence type="ECO:0000313" key="2">
    <source>
        <dbReference type="EMBL" id="TNN55458.1"/>
    </source>
</evidence>
<organism evidence="2 3">
    <name type="scientific">Liparis tanakae</name>
    <name type="common">Tanaka's snailfish</name>
    <dbReference type="NCBI Taxonomy" id="230148"/>
    <lineage>
        <taxon>Eukaryota</taxon>
        <taxon>Metazoa</taxon>
        <taxon>Chordata</taxon>
        <taxon>Craniata</taxon>
        <taxon>Vertebrata</taxon>
        <taxon>Euteleostomi</taxon>
        <taxon>Actinopterygii</taxon>
        <taxon>Neopterygii</taxon>
        <taxon>Teleostei</taxon>
        <taxon>Neoteleostei</taxon>
        <taxon>Acanthomorphata</taxon>
        <taxon>Eupercaria</taxon>
        <taxon>Perciformes</taxon>
        <taxon>Cottioidei</taxon>
        <taxon>Cottales</taxon>
        <taxon>Liparidae</taxon>
        <taxon>Liparis</taxon>
    </lineage>
</organism>
<evidence type="ECO:0000256" key="1">
    <source>
        <dbReference type="SAM" id="MobiDB-lite"/>
    </source>
</evidence>
<dbReference type="EMBL" id="SRLO01000455">
    <property type="protein sequence ID" value="TNN55458.1"/>
    <property type="molecule type" value="Genomic_DNA"/>
</dbReference>
<accession>A0A4Z2GP75</accession>
<feature type="compositionally biased region" description="Low complexity" evidence="1">
    <location>
        <begin position="175"/>
        <end position="192"/>
    </location>
</feature>
<feature type="region of interest" description="Disordered" evidence="1">
    <location>
        <begin position="144"/>
        <end position="219"/>
    </location>
</feature>
<dbReference type="AlphaFoldDB" id="A0A4Z2GP75"/>
<proteinExistence type="predicted"/>
<keyword evidence="3" id="KW-1185">Reference proteome</keyword>
<protein>
    <submittedName>
        <fullName evidence="2">Uncharacterized protein</fullName>
    </submittedName>
</protein>
<evidence type="ECO:0000313" key="3">
    <source>
        <dbReference type="Proteomes" id="UP000314294"/>
    </source>
</evidence>
<feature type="compositionally biased region" description="Basic and acidic residues" evidence="1">
    <location>
        <begin position="144"/>
        <end position="160"/>
    </location>
</feature>
<name>A0A4Z2GP75_9TELE</name>
<comment type="caution">
    <text evidence="2">The sequence shown here is derived from an EMBL/GenBank/DDBJ whole genome shotgun (WGS) entry which is preliminary data.</text>
</comment>
<feature type="compositionally biased region" description="Polar residues" evidence="1">
    <location>
        <begin position="209"/>
        <end position="219"/>
    </location>
</feature>
<sequence length="219" mass="23511">MANKSPGPGGQSGRSIIQAEVEEPHLRGGHSTSRYGKGRCRKQGSITCFIYTASCGLTLQLELASNVLERVSDVWPSSVQPVPTGQRAVGETDVVDGNVSGPAEGPAGFKLDGEFLKNPTNLYLAAMPRISMVTRCRDELNKNQPEFKDVKKQMRSREDTVTSANSQSEEGGADRSQSASPSSPLRSTSTPRAPDPAGIQYLGKDNRSTESTTEAQRVQ</sequence>